<proteinExistence type="inferred from homology"/>
<dbReference type="SUPFAM" id="SSF75304">
    <property type="entry name" value="Amidase signature (AS) enzymes"/>
    <property type="match status" value="1"/>
</dbReference>
<dbReference type="InterPro" id="IPR020556">
    <property type="entry name" value="Amidase_CS"/>
</dbReference>
<protein>
    <submittedName>
        <fullName evidence="3">Amidase</fullName>
        <ecNumber evidence="3">3.5.1.4</ecNumber>
    </submittedName>
</protein>
<dbReference type="Proteomes" id="UP001529343">
    <property type="component" value="Unassembled WGS sequence"/>
</dbReference>
<dbReference type="PROSITE" id="PS00571">
    <property type="entry name" value="AMIDASES"/>
    <property type="match status" value="1"/>
</dbReference>
<evidence type="ECO:0000259" key="2">
    <source>
        <dbReference type="Pfam" id="PF01425"/>
    </source>
</evidence>
<dbReference type="PANTHER" id="PTHR11895:SF7">
    <property type="entry name" value="GLUTAMYL-TRNA(GLN) AMIDOTRANSFERASE SUBUNIT A, MITOCHONDRIAL"/>
    <property type="match status" value="1"/>
</dbReference>
<evidence type="ECO:0000256" key="1">
    <source>
        <dbReference type="ARBA" id="ARBA00009199"/>
    </source>
</evidence>
<organism evidence="3 4">
    <name type="scientific">Limosilactobacillus pontis</name>
    <dbReference type="NCBI Taxonomy" id="35787"/>
    <lineage>
        <taxon>Bacteria</taxon>
        <taxon>Bacillati</taxon>
        <taxon>Bacillota</taxon>
        <taxon>Bacilli</taxon>
        <taxon>Lactobacillales</taxon>
        <taxon>Lactobacillaceae</taxon>
        <taxon>Limosilactobacillus</taxon>
    </lineage>
</organism>
<dbReference type="InterPro" id="IPR000120">
    <property type="entry name" value="Amidase"/>
</dbReference>
<dbReference type="RefSeq" id="WP_289586113.1">
    <property type="nucleotide sequence ID" value="NZ_JAUDDW010000014.1"/>
</dbReference>
<feature type="domain" description="Amidase" evidence="2">
    <location>
        <begin position="28"/>
        <end position="474"/>
    </location>
</feature>
<dbReference type="PANTHER" id="PTHR11895">
    <property type="entry name" value="TRANSAMIDASE"/>
    <property type="match status" value="1"/>
</dbReference>
<dbReference type="EC" id="3.5.1.4" evidence="3"/>
<dbReference type="Pfam" id="PF01425">
    <property type="entry name" value="Amidase"/>
    <property type="match status" value="1"/>
</dbReference>
<comment type="similarity">
    <text evidence="1">Belongs to the amidase family.</text>
</comment>
<comment type="caution">
    <text evidence="3">The sequence shown here is derived from an EMBL/GenBank/DDBJ whole genome shotgun (WGS) entry which is preliminary data.</text>
</comment>
<name>A0ABT7UXS2_9LACO</name>
<reference evidence="3 4" key="2">
    <citation type="submission" date="2023-06" db="EMBL/GenBank/DDBJ databases">
        <authorList>
            <person name="Zeman M."/>
            <person name="Kubasova T."/>
            <person name="Jahodarova E."/>
            <person name="Nykrynova M."/>
            <person name="Rychlik I."/>
        </authorList>
    </citation>
    <scope>NUCLEOTIDE SEQUENCE [LARGE SCALE GENOMIC DNA]</scope>
    <source>
        <strain evidence="3 4">161_Gplus</strain>
    </source>
</reference>
<sequence>MNIKTMLLTLPAYQLGQLVRSGQVKSIELVDAALSRIEERNPELNAVIHLRADRARQEARELKDKGQPFLGVPILIKGLGQQLAGEPDTNGNRLFKDHIASETNNFVRALQKAGFIIIGQTNFPEFGFKNVSDDQLYGPVRNPWSTSYTPGGSSGGSAAAVADGWVPLAAANDGGGSIRIPAGWTGLIGMKPTRGRVPTGPAEWRSWQGASINFALTRTVKDTALLLDQLQIVQEKAVFQTPRYQPGFTKHLDDVIPPITIGYTTKSPVGTPVSDEAKQAVLDAVAFLREQGFHVQKMYDPVDGQQMMRSYYLMNGAETAAMFAEVQRGMKRPLSQNDMELYTWALWQMGQHVLGSEYSQALSHWDQAAVQHAQMHQFYPLFLTPTNAQPAPKVDDSDRAEYINQMKYIQELTPGEQRQLIYDQCLPATAQSPFTEQANMTGEPAISLPTAMSKQGTPMGIQFIASKGHEELLLQMAKLFEDQRQFKMLNPVPKID</sequence>
<dbReference type="Gene3D" id="3.90.1300.10">
    <property type="entry name" value="Amidase signature (AS) domain"/>
    <property type="match status" value="1"/>
</dbReference>
<dbReference type="NCBIfam" id="NF005099">
    <property type="entry name" value="PRK06529.1"/>
    <property type="match status" value="1"/>
</dbReference>
<keyword evidence="4" id="KW-1185">Reference proteome</keyword>
<reference evidence="4" key="1">
    <citation type="submission" date="2023-06" db="EMBL/GenBank/DDBJ databases">
        <title>Identification and characterization of horizontal gene transfer across gut microbiota members of farm animals based on homology search.</title>
        <authorList>
            <person name="Zeman M."/>
            <person name="Kubasova T."/>
            <person name="Jahodarova E."/>
            <person name="Nykrynova M."/>
            <person name="Rychlik I."/>
        </authorList>
    </citation>
    <scope>NUCLEOTIDE SEQUENCE [LARGE SCALE GENOMIC DNA]</scope>
    <source>
        <strain evidence="4">161_Gplus</strain>
    </source>
</reference>
<dbReference type="InterPro" id="IPR036928">
    <property type="entry name" value="AS_sf"/>
</dbReference>
<dbReference type="GO" id="GO:0004040">
    <property type="term" value="F:amidase activity"/>
    <property type="evidence" value="ECO:0007669"/>
    <property type="project" value="UniProtKB-EC"/>
</dbReference>
<accession>A0ABT7UXS2</accession>
<keyword evidence="3" id="KW-0378">Hydrolase</keyword>
<dbReference type="EMBL" id="JAUDDW010000014">
    <property type="protein sequence ID" value="MDM8266503.1"/>
    <property type="molecule type" value="Genomic_DNA"/>
</dbReference>
<evidence type="ECO:0000313" key="3">
    <source>
        <dbReference type="EMBL" id="MDM8266503.1"/>
    </source>
</evidence>
<gene>
    <name evidence="3" type="ORF">QUW44_04925</name>
</gene>
<dbReference type="InterPro" id="IPR023631">
    <property type="entry name" value="Amidase_dom"/>
</dbReference>
<evidence type="ECO:0000313" key="4">
    <source>
        <dbReference type="Proteomes" id="UP001529343"/>
    </source>
</evidence>